<dbReference type="EMBL" id="CP021084">
    <property type="protein sequence ID" value="ASN83210.1"/>
    <property type="molecule type" value="Genomic_DNA"/>
</dbReference>
<accession>A0A221T2X6</accession>
<keyword evidence="1" id="KW-0614">Plasmid</keyword>
<reference evidence="1 2" key="1">
    <citation type="submission" date="2017-05" db="EMBL/GenBank/DDBJ databases">
        <title>The complete genome sequence of Deinococcus ficus isolated from the rhizosphere of the Ficus religiosa L. in Taiwan.</title>
        <authorList>
            <person name="Wu K.-M."/>
            <person name="Liao T.-L."/>
            <person name="Liu Y.-M."/>
            <person name="Young C.-C."/>
            <person name="Tsai S.-F."/>
        </authorList>
    </citation>
    <scope>NUCLEOTIDE SEQUENCE [LARGE SCALE GENOMIC DNA]</scope>
    <source>
        <strain evidence="1 2">CC-FR2-10</strain>
        <plasmid evidence="2">pdfi3</plasmid>
    </source>
</reference>
<name>A0A221T2X6_9DEIO</name>
<dbReference type="AlphaFoldDB" id="A0A221T2X6"/>
<gene>
    <name evidence="1" type="ORF">DFI_18600</name>
</gene>
<dbReference type="RefSeq" id="WP_027462659.1">
    <property type="nucleotide sequence ID" value="NZ_CP021084.1"/>
</dbReference>
<organism evidence="1 2">
    <name type="scientific">Deinococcus ficus</name>
    <dbReference type="NCBI Taxonomy" id="317577"/>
    <lineage>
        <taxon>Bacteria</taxon>
        <taxon>Thermotogati</taxon>
        <taxon>Deinococcota</taxon>
        <taxon>Deinococci</taxon>
        <taxon>Deinococcales</taxon>
        <taxon>Deinococcaceae</taxon>
        <taxon>Deinococcus</taxon>
    </lineage>
</organism>
<evidence type="ECO:0000313" key="2">
    <source>
        <dbReference type="Proteomes" id="UP000259030"/>
    </source>
</evidence>
<keyword evidence="2" id="KW-1185">Reference proteome</keyword>
<geneLocation type="plasmid" evidence="2">
    <name>pdfi3</name>
</geneLocation>
<sequence length="220" mass="24821">MQPDVTRPDAVFLINLVSRYAKDPAYGHGDRAALYSVKASGIRQLCRDGRLRATELHEGRWALADRLGAQSLPEWLASSLQASEFAAEPLDVQVLEAHQVTPFHLGIPNVTPRTSWPDLSASQRSQLHPRGSWLVSFAVPGETHACLHQPYWQVMDWLPMPPVTTARLDIGRYGEPPSDDERRQWPLPRVLQALNVSPHHRRFFPGRLRRTAREPPVPAD</sequence>
<dbReference type="Proteomes" id="UP000259030">
    <property type="component" value="Plasmid pDFI3"/>
</dbReference>
<proteinExistence type="predicted"/>
<evidence type="ECO:0000313" key="1">
    <source>
        <dbReference type="EMBL" id="ASN83210.1"/>
    </source>
</evidence>
<dbReference type="KEGG" id="dfc:DFI_18600"/>
<protein>
    <submittedName>
        <fullName evidence="1">Uncharacterized protein</fullName>
    </submittedName>
</protein>